<sequence length="106" mass="12353">MSNTNEAIQALSNIFPGFSSKFPDSLKMDQLRLDEWIKWAASIINDQSWIKKVTNPNSKRIIFKKEYKKYSSGIGNMISGNMSFTNVSRIEDYHEWKREIQSRVTS</sequence>
<dbReference type="OrthoDB" id="5367324at2759"/>
<name>A0A5E8B9B5_9ASCO</name>
<protein>
    <submittedName>
        <fullName evidence="1">Uncharacterized protein</fullName>
    </submittedName>
</protein>
<evidence type="ECO:0000313" key="2">
    <source>
        <dbReference type="Proteomes" id="UP000398389"/>
    </source>
</evidence>
<reference evidence="1 2" key="1">
    <citation type="submission" date="2019-09" db="EMBL/GenBank/DDBJ databases">
        <authorList>
            <person name="Brejova B."/>
        </authorList>
    </citation>
    <scope>NUCLEOTIDE SEQUENCE [LARGE SCALE GENOMIC DNA]</scope>
</reference>
<gene>
    <name evidence="1" type="ORF">SAPINGB_P001730</name>
</gene>
<organism evidence="1 2">
    <name type="scientific">Magnusiomyces paraingens</name>
    <dbReference type="NCBI Taxonomy" id="2606893"/>
    <lineage>
        <taxon>Eukaryota</taxon>
        <taxon>Fungi</taxon>
        <taxon>Dikarya</taxon>
        <taxon>Ascomycota</taxon>
        <taxon>Saccharomycotina</taxon>
        <taxon>Dipodascomycetes</taxon>
        <taxon>Dipodascales</taxon>
        <taxon>Dipodascaceae</taxon>
        <taxon>Magnusiomyces</taxon>
    </lineage>
</organism>
<keyword evidence="2" id="KW-1185">Reference proteome</keyword>
<accession>A0A5E8B9B5</accession>
<evidence type="ECO:0000313" key="1">
    <source>
        <dbReference type="EMBL" id="VVT47476.1"/>
    </source>
</evidence>
<dbReference type="GeneID" id="43580551"/>
<dbReference type="Proteomes" id="UP000398389">
    <property type="component" value="Unassembled WGS sequence"/>
</dbReference>
<dbReference type="AlphaFoldDB" id="A0A5E8B9B5"/>
<dbReference type="EMBL" id="CABVLU010000001">
    <property type="protein sequence ID" value="VVT47476.1"/>
    <property type="molecule type" value="Genomic_DNA"/>
</dbReference>
<proteinExistence type="predicted"/>
<dbReference type="RefSeq" id="XP_031852342.1">
    <property type="nucleotide sequence ID" value="XM_031996451.1"/>
</dbReference>